<evidence type="ECO:0000256" key="1">
    <source>
        <dbReference type="SAM" id="Phobius"/>
    </source>
</evidence>
<name>A0A7X1LRE7_9ACTN</name>
<feature type="transmembrane region" description="Helical" evidence="1">
    <location>
        <begin position="21"/>
        <end position="40"/>
    </location>
</feature>
<proteinExistence type="predicted"/>
<keyword evidence="3" id="KW-1185">Reference proteome</keyword>
<keyword evidence="1" id="KW-0812">Transmembrane</keyword>
<protein>
    <submittedName>
        <fullName evidence="2">Uncharacterized protein</fullName>
    </submittedName>
</protein>
<evidence type="ECO:0000313" key="3">
    <source>
        <dbReference type="Proteomes" id="UP000517694"/>
    </source>
</evidence>
<organism evidence="2 3">
    <name type="scientific">Streptomyces mexicanus</name>
    <dbReference type="NCBI Taxonomy" id="178566"/>
    <lineage>
        <taxon>Bacteria</taxon>
        <taxon>Bacillati</taxon>
        <taxon>Actinomycetota</taxon>
        <taxon>Actinomycetes</taxon>
        <taxon>Kitasatosporales</taxon>
        <taxon>Streptomycetaceae</taxon>
        <taxon>Streptomyces</taxon>
    </lineage>
</organism>
<dbReference type="Proteomes" id="UP000517694">
    <property type="component" value="Unassembled WGS sequence"/>
</dbReference>
<dbReference type="EMBL" id="JACMHY010000006">
    <property type="protein sequence ID" value="MBC2866542.1"/>
    <property type="molecule type" value="Genomic_DNA"/>
</dbReference>
<dbReference type="RefSeq" id="WP_159664117.1">
    <property type="nucleotide sequence ID" value="NZ_JACMHY010000006.1"/>
</dbReference>
<sequence length="68" mass="7223">MPARTHTRSGPAIPGGVDSRLPWWALALPALAFVILLALIMNPSHAHASTGGPALAQLLQHAQDLLRR</sequence>
<dbReference type="AlphaFoldDB" id="A0A7X1LRE7"/>
<evidence type="ECO:0000313" key="2">
    <source>
        <dbReference type="EMBL" id="MBC2866542.1"/>
    </source>
</evidence>
<gene>
    <name evidence="2" type="ORF">H1R13_16610</name>
</gene>
<comment type="caution">
    <text evidence="2">The sequence shown here is derived from an EMBL/GenBank/DDBJ whole genome shotgun (WGS) entry which is preliminary data.</text>
</comment>
<keyword evidence="1" id="KW-0472">Membrane</keyword>
<reference evidence="2 3" key="1">
    <citation type="submission" date="2020-08" db="EMBL/GenBank/DDBJ databases">
        <title>Whole-Genome Sequence of French Clinical Streptomyces mexicanus Strain Q0842.</title>
        <authorList>
            <person name="Boxberger M."/>
            <person name="La Scola B."/>
        </authorList>
    </citation>
    <scope>NUCLEOTIDE SEQUENCE [LARGE SCALE GENOMIC DNA]</scope>
    <source>
        <strain evidence="2 3">Marseille-Q0842</strain>
    </source>
</reference>
<keyword evidence="1" id="KW-1133">Transmembrane helix</keyword>
<accession>A0A7X1LRE7</accession>